<evidence type="ECO:0000259" key="12">
    <source>
        <dbReference type="Pfam" id="PF01467"/>
    </source>
</evidence>
<dbReference type="EMBL" id="RQGH01000009">
    <property type="protein sequence ID" value="TGL73967.1"/>
    <property type="molecule type" value="Genomic_DNA"/>
</dbReference>
<gene>
    <name evidence="11" type="primary">nadD</name>
    <name evidence="13" type="ORF">EHQ62_03110</name>
</gene>
<evidence type="ECO:0000256" key="9">
    <source>
        <dbReference type="ARBA" id="ARBA00023027"/>
    </source>
</evidence>
<keyword evidence="6 11" id="KW-0548">Nucleotidyltransferase</keyword>
<dbReference type="PANTHER" id="PTHR39321">
    <property type="entry name" value="NICOTINATE-NUCLEOTIDE ADENYLYLTRANSFERASE-RELATED"/>
    <property type="match status" value="1"/>
</dbReference>
<sequence>MDVILFGGSFNPPHIGHRHVISILQKEFPNAKIYICPNSVSPFKQNVKKFSKEEVWNLCKTEFESLLSTRVLLWDEEIKQNQISYTIDTLKALKIREPDKTISLVMGEDNLPSFDKWKSYEEILNSIQSLIVVRRFTPHPLPIQIPTSLPMGKLLVLNNPIRSMSSSELREKPGSSWEKDSVKPKTKDLFDAYSNETNFRDPTLL</sequence>
<evidence type="ECO:0000256" key="10">
    <source>
        <dbReference type="ARBA" id="ARBA00048721"/>
    </source>
</evidence>
<comment type="caution">
    <text evidence="13">The sequence shown here is derived from an EMBL/GenBank/DDBJ whole genome shotgun (WGS) entry which is preliminary data.</text>
</comment>
<evidence type="ECO:0000256" key="4">
    <source>
        <dbReference type="ARBA" id="ARBA00022642"/>
    </source>
</evidence>
<reference evidence="13" key="1">
    <citation type="journal article" date="2019" name="PLoS Negl. Trop. Dis.">
        <title>Revisiting the worldwide diversity of Leptospira species in the environment.</title>
        <authorList>
            <person name="Vincent A.T."/>
            <person name="Schiettekatte O."/>
            <person name="Bourhy P."/>
            <person name="Veyrier F.J."/>
            <person name="Picardeau M."/>
        </authorList>
    </citation>
    <scope>NUCLEOTIDE SEQUENCE [LARGE SCALE GENOMIC DNA]</scope>
    <source>
        <strain evidence="13">201702451</strain>
    </source>
</reference>
<dbReference type="Pfam" id="PF01467">
    <property type="entry name" value="CTP_transf_like"/>
    <property type="match status" value="1"/>
</dbReference>
<accession>A0A4Z1A6M5</accession>
<dbReference type="InterPro" id="IPR014729">
    <property type="entry name" value="Rossmann-like_a/b/a_fold"/>
</dbReference>
<evidence type="ECO:0000313" key="13">
    <source>
        <dbReference type="EMBL" id="TGL73967.1"/>
    </source>
</evidence>
<dbReference type="GO" id="GO:0009435">
    <property type="term" value="P:NAD+ biosynthetic process"/>
    <property type="evidence" value="ECO:0007669"/>
    <property type="project" value="UniProtKB-UniRule"/>
</dbReference>
<dbReference type="HAMAP" id="MF_00244">
    <property type="entry name" value="NaMN_adenylyltr"/>
    <property type="match status" value="1"/>
</dbReference>
<dbReference type="EC" id="2.7.7.18" evidence="11"/>
<keyword evidence="8 11" id="KW-0067">ATP-binding</keyword>
<dbReference type="InterPro" id="IPR005248">
    <property type="entry name" value="NadD/NMNAT"/>
</dbReference>
<keyword evidence="14" id="KW-1185">Reference proteome</keyword>
<evidence type="ECO:0000256" key="5">
    <source>
        <dbReference type="ARBA" id="ARBA00022679"/>
    </source>
</evidence>
<dbReference type="Gene3D" id="3.40.50.620">
    <property type="entry name" value="HUPs"/>
    <property type="match status" value="1"/>
</dbReference>
<evidence type="ECO:0000313" key="14">
    <source>
        <dbReference type="Proteomes" id="UP000297567"/>
    </source>
</evidence>
<evidence type="ECO:0000256" key="3">
    <source>
        <dbReference type="ARBA" id="ARBA00009014"/>
    </source>
</evidence>
<keyword evidence="5 11" id="KW-0808">Transferase</keyword>
<comment type="pathway">
    <text evidence="2 11">Cofactor biosynthesis; NAD(+) biosynthesis; deamido-NAD(+) from nicotinate D-ribonucleotide: step 1/1.</text>
</comment>
<dbReference type="Proteomes" id="UP000297567">
    <property type="component" value="Unassembled WGS sequence"/>
</dbReference>
<evidence type="ECO:0000256" key="2">
    <source>
        <dbReference type="ARBA" id="ARBA00005019"/>
    </source>
</evidence>
<keyword evidence="7 11" id="KW-0547">Nucleotide-binding</keyword>
<feature type="domain" description="Cytidyltransferase-like" evidence="12">
    <location>
        <begin position="5"/>
        <end position="171"/>
    </location>
</feature>
<evidence type="ECO:0000256" key="6">
    <source>
        <dbReference type="ARBA" id="ARBA00022695"/>
    </source>
</evidence>
<comment type="catalytic activity">
    <reaction evidence="10 11">
        <text>nicotinate beta-D-ribonucleotide + ATP + H(+) = deamido-NAD(+) + diphosphate</text>
        <dbReference type="Rhea" id="RHEA:22860"/>
        <dbReference type="ChEBI" id="CHEBI:15378"/>
        <dbReference type="ChEBI" id="CHEBI:30616"/>
        <dbReference type="ChEBI" id="CHEBI:33019"/>
        <dbReference type="ChEBI" id="CHEBI:57502"/>
        <dbReference type="ChEBI" id="CHEBI:58437"/>
        <dbReference type="EC" id="2.7.7.18"/>
    </reaction>
</comment>
<keyword evidence="4 11" id="KW-0662">Pyridine nucleotide biosynthesis</keyword>
<comment type="similarity">
    <text evidence="3 11">Belongs to the NadD family.</text>
</comment>
<evidence type="ECO:0000256" key="11">
    <source>
        <dbReference type="HAMAP-Rule" id="MF_00244"/>
    </source>
</evidence>
<dbReference type="CDD" id="cd02165">
    <property type="entry name" value="NMNAT"/>
    <property type="match status" value="1"/>
</dbReference>
<dbReference type="UniPathway" id="UPA00253">
    <property type="reaction ID" value="UER00332"/>
</dbReference>
<dbReference type="RefSeq" id="WP_135640789.1">
    <property type="nucleotide sequence ID" value="NZ_RQGH01000009.1"/>
</dbReference>
<dbReference type="GO" id="GO:0005524">
    <property type="term" value="F:ATP binding"/>
    <property type="evidence" value="ECO:0007669"/>
    <property type="project" value="UniProtKB-KW"/>
</dbReference>
<evidence type="ECO:0000256" key="1">
    <source>
        <dbReference type="ARBA" id="ARBA00002324"/>
    </source>
</evidence>
<evidence type="ECO:0000256" key="8">
    <source>
        <dbReference type="ARBA" id="ARBA00022840"/>
    </source>
</evidence>
<dbReference type="InterPro" id="IPR004821">
    <property type="entry name" value="Cyt_trans-like"/>
</dbReference>
<organism evidence="13 14">
    <name type="scientific">Leptospira jelokensis</name>
    <dbReference type="NCBI Taxonomy" id="2484931"/>
    <lineage>
        <taxon>Bacteria</taxon>
        <taxon>Pseudomonadati</taxon>
        <taxon>Spirochaetota</taxon>
        <taxon>Spirochaetia</taxon>
        <taxon>Leptospirales</taxon>
        <taxon>Leptospiraceae</taxon>
        <taxon>Leptospira</taxon>
    </lineage>
</organism>
<dbReference type="SUPFAM" id="SSF52374">
    <property type="entry name" value="Nucleotidylyl transferase"/>
    <property type="match status" value="1"/>
</dbReference>
<keyword evidence="9 11" id="KW-0520">NAD</keyword>
<evidence type="ECO:0000256" key="7">
    <source>
        <dbReference type="ARBA" id="ARBA00022741"/>
    </source>
</evidence>
<protein>
    <recommendedName>
        <fullName evidence="11">Probable nicotinate-nucleotide adenylyltransferase</fullName>
        <ecNumber evidence="11">2.7.7.18</ecNumber>
    </recommendedName>
    <alternativeName>
        <fullName evidence="11">Deamido-NAD(+) diphosphorylase</fullName>
    </alternativeName>
    <alternativeName>
        <fullName evidence="11">Deamido-NAD(+) pyrophosphorylase</fullName>
    </alternativeName>
    <alternativeName>
        <fullName evidence="11">Nicotinate mononucleotide adenylyltransferase</fullName>
        <shortName evidence="11">NaMN adenylyltransferase</shortName>
    </alternativeName>
</protein>
<comment type="function">
    <text evidence="1 11">Catalyzes the reversible adenylation of nicotinate mononucleotide (NaMN) to nicotinic acid adenine dinucleotide (NaAD).</text>
</comment>
<dbReference type="NCBIfam" id="TIGR00125">
    <property type="entry name" value="cyt_tran_rel"/>
    <property type="match status" value="1"/>
</dbReference>
<dbReference type="GO" id="GO:0004515">
    <property type="term" value="F:nicotinate-nucleotide adenylyltransferase activity"/>
    <property type="evidence" value="ECO:0007669"/>
    <property type="project" value="UniProtKB-UniRule"/>
</dbReference>
<dbReference type="AlphaFoldDB" id="A0A4Z1A6M5"/>
<dbReference type="PANTHER" id="PTHR39321:SF3">
    <property type="entry name" value="PHOSPHOPANTETHEINE ADENYLYLTRANSFERASE"/>
    <property type="match status" value="1"/>
</dbReference>
<name>A0A4Z1A6M5_9LEPT</name>
<proteinExistence type="inferred from homology"/>